<dbReference type="EMBL" id="VFPU01000002">
    <property type="protein sequence ID" value="TQM91221.1"/>
    <property type="molecule type" value="Genomic_DNA"/>
</dbReference>
<name>A0A543K814_9MICO</name>
<evidence type="ECO:0000313" key="2">
    <source>
        <dbReference type="EMBL" id="TQM91221.1"/>
    </source>
</evidence>
<dbReference type="RefSeq" id="WP_141820722.1">
    <property type="nucleotide sequence ID" value="NZ_BAAAIL010000001.1"/>
</dbReference>
<dbReference type="Proteomes" id="UP000315133">
    <property type="component" value="Unassembled WGS sequence"/>
</dbReference>
<dbReference type="OrthoDB" id="9811532at2"/>
<proteinExistence type="predicted"/>
<dbReference type="PROSITE" id="PS51729">
    <property type="entry name" value="GNAT_YJDJ"/>
    <property type="match status" value="1"/>
</dbReference>
<reference evidence="2 3" key="1">
    <citation type="submission" date="2019-06" db="EMBL/GenBank/DDBJ databases">
        <title>Sequencing the genomes of 1000 actinobacteria strains.</title>
        <authorList>
            <person name="Klenk H.-P."/>
        </authorList>
    </citation>
    <scope>NUCLEOTIDE SEQUENCE [LARGE SCALE GENOMIC DNA]</scope>
    <source>
        <strain evidence="2 3">DSM 12362</strain>
    </source>
</reference>
<dbReference type="InterPro" id="IPR016181">
    <property type="entry name" value="Acyl_CoA_acyltransferase"/>
</dbReference>
<dbReference type="PANTHER" id="PTHR31435:SF9">
    <property type="entry name" value="PROTEIN NATD1"/>
    <property type="match status" value="1"/>
</dbReference>
<dbReference type="Pfam" id="PF14542">
    <property type="entry name" value="Acetyltransf_CG"/>
    <property type="match status" value="1"/>
</dbReference>
<dbReference type="CDD" id="cd04301">
    <property type="entry name" value="NAT_SF"/>
    <property type="match status" value="1"/>
</dbReference>
<feature type="domain" description="N-acetyltransferase" evidence="1">
    <location>
        <begin position="7"/>
        <end position="93"/>
    </location>
</feature>
<dbReference type="AlphaFoldDB" id="A0A543K814"/>
<dbReference type="Gene3D" id="3.40.630.30">
    <property type="match status" value="1"/>
</dbReference>
<comment type="caution">
    <text evidence="2">The sequence shown here is derived from an EMBL/GenBank/DDBJ whole genome shotgun (WGS) entry which is preliminary data.</text>
</comment>
<evidence type="ECO:0000313" key="3">
    <source>
        <dbReference type="Proteomes" id="UP000315133"/>
    </source>
</evidence>
<accession>A0A543K814</accession>
<evidence type="ECO:0000259" key="1">
    <source>
        <dbReference type="PROSITE" id="PS51729"/>
    </source>
</evidence>
<sequence length="103" mass="11448">MTNVAIVHRPAESRFEAMSGEDVVGHLDYTLHGSTVDMHHTWVEPEMRGHGVAGELVGEALREVGVQKLHVRPSCPYVADYIEQHPEHQALLEPSLTEEDRGA</sequence>
<keyword evidence="3" id="KW-1185">Reference proteome</keyword>
<dbReference type="InterPro" id="IPR031165">
    <property type="entry name" value="GNAT_YJDJ"/>
</dbReference>
<dbReference type="SUPFAM" id="SSF55729">
    <property type="entry name" value="Acyl-CoA N-acyltransferases (Nat)"/>
    <property type="match status" value="1"/>
</dbReference>
<organism evidence="2 3">
    <name type="scientific">Ornithinimicrobium humiphilum</name>
    <dbReference type="NCBI Taxonomy" id="125288"/>
    <lineage>
        <taxon>Bacteria</taxon>
        <taxon>Bacillati</taxon>
        <taxon>Actinomycetota</taxon>
        <taxon>Actinomycetes</taxon>
        <taxon>Micrococcales</taxon>
        <taxon>Ornithinimicrobiaceae</taxon>
        <taxon>Ornithinimicrobium</taxon>
    </lineage>
</organism>
<dbReference type="PANTHER" id="PTHR31435">
    <property type="entry name" value="PROTEIN NATD1"/>
    <property type="match status" value="1"/>
</dbReference>
<dbReference type="InterPro" id="IPR045057">
    <property type="entry name" value="Gcn5-rel_NAT"/>
</dbReference>
<protein>
    <recommendedName>
        <fullName evidence="1">N-acetyltransferase domain-containing protein</fullName>
    </recommendedName>
</protein>
<gene>
    <name evidence="2" type="ORF">FB476_2959</name>
</gene>